<feature type="compositionally biased region" description="Basic and acidic residues" evidence="1">
    <location>
        <begin position="57"/>
        <end position="67"/>
    </location>
</feature>
<sequence length="93" mass="10692">MMSAFLDTRSNSFYQISRYLTKCVRINIRYCMKGVTLKFIKRLWIIPEGEIFQISPKEKSGVDETGERGGQSPLEMTRLSKDSVKTSILSHDV</sequence>
<evidence type="ECO:0000313" key="3">
    <source>
        <dbReference type="Proteomes" id="UP000887116"/>
    </source>
</evidence>
<evidence type="ECO:0000256" key="1">
    <source>
        <dbReference type="SAM" id="MobiDB-lite"/>
    </source>
</evidence>
<dbReference type="Proteomes" id="UP000887116">
    <property type="component" value="Unassembled WGS sequence"/>
</dbReference>
<dbReference type="AlphaFoldDB" id="A0A8X6GU36"/>
<comment type="caution">
    <text evidence="2">The sequence shown here is derived from an EMBL/GenBank/DDBJ whole genome shotgun (WGS) entry which is preliminary data.</text>
</comment>
<gene>
    <name evidence="2" type="ORF">TNCT_648001</name>
</gene>
<name>A0A8X6GU36_TRICU</name>
<keyword evidence="3" id="KW-1185">Reference proteome</keyword>
<accession>A0A8X6GU36</accession>
<protein>
    <submittedName>
        <fullName evidence="2">Uncharacterized protein</fullName>
    </submittedName>
</protein>
<reference evidence="2" key="1">
    <citation type="submission" date="2020-07" db="EMBL/GenBank/DDBJ databases">
        <title>Multicomponent nature underlies the extraordinary mechanical properties of spider dragline silk.</title>
        <authorList>
            <person name="Kono N."/>
            <person name="Nakamura H."/>
            <person name="Mori M."/>
            <person name="Yoshida Y."/>
            <person name="Ohtoshi R."/>
            <person name="Malay A.D."/>
            <person name="Moran D.A.P."/>
            <person name="Tomita M."/>
            <person name="Numata K."/>
            <person name="Arakawa K."/>
        </authorList>
    </citation>
    <scope>NUCLEOTIDE SEQUENCE</scope>
</reference>
<proteinExistence type="predicted"/>
<organism evidence="2 3">
    <name type="scientific">Trichonephila clavata</name>
    <name type="common">Joro spider</name>
    <name type="synonym">Nephila clavata</name>
    <dbReference type="NCBI Taxonomy" id="2740835"/>
    <lineage>
        <taxon>Eukaryota</taxon>
        <taxon>Metazoa</taxon>
        <taxon>Ecdysozoa</taxon>
        <taxon>Arthropoda</taxon>
        <taxon>Chelicerata</taxon>
        <taxon>Arachnida</taxon>
        <taxon>Araneae</taxon>
        <taxon>Araneomorphae</taxon>
        <taxon>Entelegynae</taxon>
        <taxon>Araneoidea</taxon>
        <taxon>Nephilidae</taxon>
        <taxon>Trichonephila</taxon>
    </lineage>
</organism>
<dbReference type="EMBL" id="BMAO01026651">
    <property type="protein sequence ID" value="GFR11293.1"/>
    <property type="molecule type" value="Genomic_DNA"/>
</dbReference>
<feature type="region of interest" description="Disordered" evidence="1">
    <location>
        <begin position="57"/>
        <end position="93"/>
    </location>
</feature>
<evidence type="ECO:0000313" key="2">
    <source>
        <dbReference type="EMBL" id="GFR11293.1"/>
    </source>
</evidence>